<dbReference type="EMBL" id="DVMS01000054">
    <property type="protein sequence ID" value="HIU38431.1"/>
    <property type="molecule type" value="Genomic_DNA"/>
</dbReference>
<reference evidence="3" key="1">
    <citation type="submission" date="2020-10" db="EMBL/GenBank/DDBJ databases">
        <authorList>
            <person name="Gilroy R."/>
        </authorList>
    </citation>
    <scope>NUCLEOTIDE SEQUENCE</scope>
    <source>
        <strain evidence="3">17073</strain>
    </source>
</reference>
<feature type="region of interest" description="Disordered" evidence="1">
    <location>
        <begin position="327"/>
        <end position="352"/>
    </location>
</feature>
<feature type="domain" description="Outer membrane protein beta-barrel" evidence="2">
    <location>
        <begin position="554"/>
        <end position="918"/>
    </location>
</feature>
<dbReference type="InterPro" id="IPR008969">
    <property type="entry name" value="CarboxyPept-like_regulatory"/>
</dbReference>
<organism evidence="3 4">
    <name type="scientific">Candidatus Limisoma intestinavium</name>
    <dbReference type="NCBI Taxonomy" id="2840856"/>
    <lineage>
        <taxon>Bacteria</taxon>
        <taxon>Pseudomonadati</taxon>
        <taxon>Bacteroidota</taxon>
        <taxon>Bacteroidia</taxon>
        <taxon>Bacteroidales</taxon>
        <taxon>Candidatus Limisoma</taxon>
    </lineage>
</organism>
<dbReference type="SUPFAM" id="SSF56935">
    <property type="entry name" value="Porins"/>
    <property type="match status" value="1"/>
</dbReference>
<gene>
    <name evidence="3" type="ORF">IAD18_02050</name>
</gene>
<reference evidence="3" key="2">
    <citation type="journal article" date="2021" name="PeerJ">
        <title>Extensive microbial diversity within the chicken gut microbiome revealed by metagenomics and culture.</title>
        <authorList>
            <person name="Gilroy R."/>
            <person name="Ravi A."/>
            <person name="Getino M."/>
            <person name="Pursley I."/>
            <person name="Horton D.L."/>
            <person name="Alikhan N.F."/>
            <person name="Baker D."/>
            <person name="Gharbi K."/>
            <person name="Hall N."/>
            <person name="Watson M."/>
            <person name="Adriaenssens E.M."/>
            <person name="Foster-Nyarko E."/>
            <person name="Jarju S."/>
            <person name="Secka A."/>
            <person name="Antonio M."/>
            <person name="Oren A."/>
            <person name="Chaudhuri R.R."/>
            <person name="La Ragione R."/>
            <person name="Hildebrand F."/>
            <person name="Pallen M.J."/>
        </authorList>
    </citation>
    <scope>NUCLEOTIDE SEQUENCE</scope>
    <source>
        <strain evidence="3">17073</strain>
    </source>
</reference>
<feature type="region of interest" description="Disordered" evidence="1">
    <location>
        <begin position="933"/>
        <end position="965"/>
    </location>
</feature>
<name>A0A9D1IKS6_9BACT</name>
<evidence type="ECO:0000313" key="3">
    <source>
        <dbReference type="EMBL" id="HIU38431.1"/>
    </source>
</evidence>
<dbReference type="AlphaFoldDB" id="A0A9D1IKS6"/>
<sequence length="965" mass="108089">MSIKCRVIVLGILFALQAVSWAGEVKGVLVDESDKSPLISATVRLLAQRDSSLVEGTVSNADGKFRIGARKGKYLLEISYVGYDTQIKPVEIKSQNATADMGTIAVKANSILLEETEVVGIRAEVKVMQDTVEYNADSYKTQPNAVVQDLLKRLPGVEVDSEGKITAQGKEVSKILVDGEEFFSSDAQVASRNIPVSMIDKLQVIDRKSDLARLTGVDDGEEETVINLTVKKGMKQGWFGNVTAGYGTDDRYSGNFMINRFVDNNQFSIVGGANNINEMAFSMPGAGRFRRFGGIDGINNSQSIGFNFNVGNKEVFRAGGDLMYSHSDQRTEQKANKQYLFPDSTSYENSASNARDRSHNVVGNFRLRWQVDSLNILDFRPSFLVSFNDSEKTESSNLAAGDANRTAVNETSNVLSGDGTSYDVGGELVYNHQFKSRPGRSISTQLTYKFSNTKEDESTYSVNRFFLVPDEDEIRDQYTDNHQWTNRAGVRLTWTEPLGDIKKARFLTFAYRMDYYFNNADKLVYNIDREYSTQKAMDLLEREYGIVTNPVVANVLAEESGVLDEDQSNRFRNDQLTQSLRVGFKQNRENYRLDAGVSVNPTMMKSENLLNSAKSIPENWVWNYAPFMRFRYSFSKTSSLALDYRGNSSSPTMSQLQPVPDLSDPLRVVIGNPELLPSFRHRISVRYNNFNQERQSSIMAFGGVNVTQNSIVSRVDYDDNTGGQTTTYANVNGVWSADGMMMYTSPIGNKGWRVTNNVFARYSRTVGYTDGRLNGSGTFMVSETPSIAFRTDVVDVELRPYYNFQQTRNSIQQGSNRDVHSYGATFNANYYTPFGLSIGTDFSYGSTSGYSDGYDNDQWLWNASVTYEFLKSRQASVTLKAYDLLQQKQNISRSISANYIQDREFNAVTRYFMLSFSYRFTCFGKGTTEKDLNYDGFGPGHPRPDGPPPAGGNRRGSAPPPPPRF</sequence>
<comment type="caution">
    <text evidence="3">The sequence shown here is derived from an EMBL/GenBank/DDBJ whole genome shotgun (WGS) entry which is preliminary data.</text>
</comment>
<feature type="compositionally biased region" description="Polar residues" evidence="1">
    <location>
        <begin position="343"/>
        <end position="352"/>
    </location>
</feature>
<dbReference type="Gene3D" id="2.60.40.1120">
    <property type="entry name" value="Carboxypeptidase-like, regulatory domain"/>
    <property type="match status" value="1"/>
</dbReference>
<keyword evidence="3" id="KW-0675">Receptor</keyword>
<dbReference type="Pfam" id="PF13715">
    <property type="entry name" value="CarbopepD_reg_2"/>
    <property type="match status" value="1"/>
</dbReference>
<protein>
    <submittedName>
        <fullName evidence="3">TonB-dependent receptor</fullName>
    </submittedName>
</protein>
<accession>A0A9D1IKS6</accession>
<dbReference type="InterPro" id="IPR041700">
    <property type="entry name" value="OMP_b-brl_3"/>
</dbReference>
<dbReference type="SUPFAM" id="SSF49464">
    <property type="entry name" value="Carboxypeptidase regulatory domain-like"/>
    <property type="match status" value="1"/>
</dbReference>
<dbReference type="Pfam" id="PF14905">
    <property type="entry name" value="OMP_b-brl_3"/>
    <property type="match status" value="1"/>
</dbReference>
<evidence type="ECO:0000313" key="4">
    <source>
        <dbReference type="Proteomes" id="UP000824076"/>
    </source>
</evidence>
<evidence type="ECO:0000259" key="2">
    <source>
        <dbReference type="Pfam" id="PF14905"/>
    </source>
</evidence>
<evidence type="ECO:0000256" key="1">
    <source>
        <dbReference type="SAM" id="MobiDB-lite"/>
    </source>
</evidence>
<dbReference type="Proteomes" id="UP000824076">
    <property type="component" value="Unassembled WGS sequence"/>
</dbReference>
<proteinExistence type="predicted"/>